<dbReference type="AlphaFoldDB" id="A0A166KLP6"/>
<evidence type="ECO:0000256" key="6">
    <source>
        <dbReference type="SAM" id="Coils"/>
    </source>
</evidence>
<evidence type="ECO:0000256" key="4">
    <source>
        <dbReference type="ARBA" id="ARBA00023136"/>
    </source>
</evidence>
<evidence type="ECO:0000313" key="8">
    <source>
        <dbReference type="EMBL" id="KZP22033.1"/>
    </source>
</evidence>
<dbReference type="GO" id="GO:0046872">
    <property type="term" value="F:metal ion binding"/>
    <property type="evidence" value="ECO:0007669"/>
    <property type="project" value="UniProtKB-KW"/>
</dbReference>
<dbReference type="STRING" id="436010.A0A166KLP6"/>
<feature type="binding site" evidence="5">
    <location>
        <position position="200"/>
    </location>
    <ligand>
        <name>Zn(2+)</name>
        <dbReference type="ChEBI" id="CHEBI:29105"/>
    </ligand>
</feature>
<evidence type="ECO:0000313" key="9">
    <source>
        <dbReference type="Proteomes" id="UP000076532"/>
    </source>
</evidence>
<feature type="coiled-coil region" evidence="6">
    <location>
        <begin position="80"/>
        <end position="107"/>
    </location>
</feature>
<keyword evidence="5" id="KW-0862">Zinc</keyword>
<dbReference type="GO" id="GO:0016020">
    <property type="term" value="C:membrane"/>
    <property type="evidence" value="ECO:0007669"/>
    <property type="project" value="UniProtKB-SubCell"/>
</dbReference>
<keyword evidence="4 7" id="KW-0472">Membrane</keyword>
<comment type="subcellular location">
    <subcellularLocation>
        <location evidence="1">Membrane</location>
        <topology evidence="1">Multi-pass membrane protein</topology>
    </subcellularLocation>
</comment>
<evidence type="ECO:0000256" key="5">
    <source>
        <dbReference type="PIRSR" id="PIRSR604254-1"/>
    </source>
</evidence>
<keyword evidence="9" id="KW-1185">Reference proteome</keyword>
<keyword evidence="6" id="KW-0175">Coiled coil</keyword>
<keyword evidence="3 7" id="KW-1133">Transmembrane helix</keyword>
<evidence type="ECO:0000256" key="1">
    <source>
        <dbReference type="ARBA" id="ARBA00004141"/>
    </source>
</evidence>
<feature type="transmembrane region" description="Helical" evidence="7">
    <location>
        <begin position="318"/>
        <end position="337"/>
    </location>
</feature>
<protein>
    <submittedName>
        <fullName evidence="8">HlyIII-domain-containing protein</fullName>
    </submittedName>
</protein>
<sequence>MEIVLFHFFQFQLADMPTHLNDMRERFADLDFQPLHYTPSLYEGVQSRHKHLAALELPDGSESNLMLSGLVDVLLSSELVDELREDVEEAEDLLLTAVNEIKNAVQRSLHGTELIHYQDLPQKWRSNQYVNTGYRFIPLEKWPLIVRSMFSFHNEFLNIHTHLIPLVAWSTALLTLPSDPVETAYTFFALVCLFCSVIWHTMRGCAHHKGRDLCARVDYVGIAWLIAASVGTVAHYGFRCHPHIGQVYLLLCLMSGIAGTVFPFMDWFDQHEYKGWRILFFLSLGFTAVGPLATLAYLHGIEKMREFAVFFHLPPAPIGPPILSCTVGLVFYATHVPERYITGYKFSHWLENVGLTSHAIWHLFVVLAISQHKFAISHMRGGITC</sequence>
<feature type="transmembrane region" description="Helical" evidence="7">
    <location>
        <begin position="244"/>
        <end position="264"/>
    </location>
</feature>
<accession>A0A166KLP6</accession>
<dbReference type="GO" id="GO:0006882">
    <property type="term" value="P:intracellular zinc ion homeostasis"/>
    <property type="evidence" value="ECO:0007669"/>
    <property type="project" value="TreeGrafter"/>
</dbReference>
<evidence type="ECO:0000256" key="3">
    <source>
        <dbReference type="ARBA" id="ARBA00022989"/>
    </source>
</evidence>
<dbReference type="GO" id="GO:0038023">
    <property type="term" value="F:signaling receptor activity"/>
    <property type="evidence" value="ECO:0007669"/>
    <property type="project" value="TreeGrafter"/>
</dbReference>
<dbReference type="OrthoDB" id="5585746at2759"/>
<dbReference type="Proteomes" id="UP000076532">
    <property type="component" value="Unassembled WGS sequence"/>
</dbReference>
<reference evidence="8 9" key="1">
    <citation type="journal article" date="2016" name="Mol. Biol. Evol.">
        <title>Comparative Genomics of Early-Diverging Mushroom-Forming Fungi Provides Insights into the Origins of Lignocellulose Decay Capabilities.</title>
        <authorList>
            <person name="Nagy L.G."/>
            <person name="Riley R."/>
            <person name="Tritt A."/>
            <person name="Adam C."/>
            <person name="Daum C."/>
            <person name="Floudas D."/>
            <person name="Sun H."/>
            <person name="Yadav J.S."/>
            <person name="Pangilinan J."/>
            <person name="Larsson K.H."/>
            <person name="Matsuura K."/>
            <person name="Barry K."/>
            <person name="Labutti K."/>
            <person name="Kuo R."/>
            <person name="Ohm R.A."/>
            <person name="Bhattacharya S.S."/>
            <person name="Shirouzu T."/>
            <person name="Yoshinaga Y."/>
            <person name="Martin F.M."/>
            <person name="Grigoriev I.V."/>
            <person name="Hibbett D.S."/>
        </authorList>
    </citation>
    <scope>NUCLEOTIDE SEQUENCE [LARGE SCALE GENOMIC DNA]</scope>
    <source>
        <strain evidence="8 9">CBS 109695</strain>
    </source>
</reference>
<proteinExistence type="predicted"/>
<keyword evidence="2 7" id="KW-0812">Transmembrane</keyword>
<feature type="transmembrane region" description="Helical" evidence="7">
    <location>
        <begin position="219"/>
        <end position="238"/>
    </location>
</feature>
<name>A0A166KLP6_9AGAM</name>
<feature type="binding site" evidence="5">
    <location>
        <position position="362"/>
    </location>
    <ligand>
        <name>Zn(2+)</name>
        <dbReference type="ChEBI" id="CHEBI:29105"/>
    </ligand>
</feature>
<dbReference type="PANTHER" id="PTHR20855">
    <property type="entry name" value="ADIPOR/PROGESTIN RECEPTOR-RELATED"/>
    <property type="match status" value="1"/>
</dbReference>
<keyword evidence="5" id="KW-0479">Metal-binding</keyword>
<feature type="transmembrane region" description="Helical" evidence="7">
    <location>
        <begin position="183"/>
        <end position="199"/>
    </location>
</feature>
<feature type="transmembrane region" description="Helical" evidence="7">
    <location>
        <begin position="276"/>
        <end position="298"/>
    </location>
</feature>
<dbReference type="Pfam" id="PF03006">
    <property type="entry name" value="HlyIII"/>
    <property type="match status" value="1"/>
</dbReference>
<evidence type="ECO:0000256" key="7">
    <source>
        <dbReference type="SAM" id="Phobius"/>
    </source>
</evidence>
<organism evidence="8 9">
    <name type="scientific">Athelia psychrophila</name>
    <dbReference type="NCBI Taxonomy" id="1759441"/>
    <lineage>
        <taxon>Eukaryota</taxon>
        <taxon>Fungi</taxon>
        <taxon>Dikarya</taxon>
        <taxon>Basidiomycota</taxon>
        <taxon>Agaricomycotina</taxon>
        <taxon>Agaricomycetes</taxon>
        <taxon>Agaricomycetidae</taxon>
        <taxon>Atheliales</taxon>
        <taxon>Atheliaceae</taxon>
        <taxon>Athelia</taxon>
    </lineage>
</organism>
<evidence type="ECO:0000256" key="2">
    <source>
        <dbReference type="ARBA" id="ARBA00022692"/>
    </source>
</evidence>
<feature type="binding site" evidence="5">
    <location>
        <position position="358"/>
    </location>
    <ligand>
        <name>Zn(2+)</name>
        <dbReference type="ChEBI" id="CHEBI:29105"/>
    </ligand>
</feature>
<gene>
    <name evidence="8" type="ORF">FIBSPDRAFT_931276</name>
</gene>
<dbReference type="EMBL" id="KV417542">
    <property type="protein sequence ID" value="KZP22033.1"/>
    <property type="molecule type" value="Genomic_DNA"/>
</dbReference>
<dbReference type="PANTHER" id="PTHR20855:SF97">
    <property type="entry name" value="ADIPOR-LIKE RECEPTOR IZH3-RELATED"/>
    <property type="match status" value="1"/>
</dbReference>
<dbReference type="InterPro" id="IPR004254">
    <property type="entry name" value="AdipoR/HlyIII-related"/>
</dbReference>